<dbReference type="Proteomes" id="UP001055879">
    <property type="component" value="Linkage Group LG07"/>
</dbReference>
<evidence type="ECO:0000313" key="1">
    <source>
        <dbReference type="EMBL" id="KAI3714993.1"/>
    </source>
</evidence>
<reference evidence="1 2" key="2">
    <citation type="journal article" date="2022" name="Mol. Ecol. Resour.">
        <title>The genomes of chicory, endive, great burdock and yacon provide insights into Asteraceae paleo-polyploidization history and plant inulin production.</title>
        <authorList>
            <person name="Fan W."/>
            <person name="Wang S."/>
            <person name="Wang H."/>
            <person name="Wang A."/>
            <person name="Jiang F."/>
            <person name="Liu H."/>
            <person name="Zhao H."/>
            <person name="Xu D."/>
            <person name="Zhang Y."/>
        </authorList>
    </citation>
    <scope>NUCLEOTIDE SEQUENCE [LARGE SCALE GENOMIC DNA]</scope>
    <source>
        <strain evidence="2">cv. Niubang</strain>
    </source>
</reference>
<evidence type="ECO:0000313" key="2">
    <source>
        <dbReference type="Proteomes" id="UP001055879"/>
    </source>
</evidence>
<keyword evidence="2" id="KW-1185">Reference proteome</keyword>
<name>A0ACB9B056_ARCLA</name>
<proteinExistence type="predicted"/>
<gene>
    <name evidence="1" type="ORF">L6452_21956</name>
</gene>
<protein>
    <submittedName>
        <fullName evidence="1">Uncharacterized protein</fullName>
    </submittedName>
</protein>
<sequence>MEDSSLVTRDIFPMNKIFVNDVVGSSKTVPAAVINDDDGLRMDSSAEALAGDEEGEDDSNHIVDDSVGATMSRVGGSSSHVDESVCPTSFIKVLVRHLMRLLREIYDLEKEFSQVRREYKELFAKPVVLLGYSQNPNVAILSMGTRWGV</sequence>
<accession>A0ACB9B056</accession>
<dbReference type="EMBL" id="CM042053">
    <property type="protein sequence ID" value="KAI3714993.1"/>
    <property type="molecule type" value="Genomic_DNA"/>
</dbReference>
<reference evidence="2" key="1">
    <citation type="journal article" date="2022" name="Mol. Ecol. Resour.">
        <title>The genomes of chicory, endive, great burdock and yacon provide insights into Asteraceae palaeo-polyploidization history and plant inulin production.</title>
        <authorList>
            <person name="Fan W."/>
            <person name="Wang S."/>
            <person name="Wang H."/>
            <person name="Wang A."/>
            <person name="Jiang F."/>
            <person name="Liu H."/>
            <person name="Zhao H."/>
            <person name="Xu D."/>
            <person name="Zhang Y."/>
        </authorList>
    </citation>
    <scope>NUCLEOTIDE SEQUENCE [LARGE SCALE GENOMIC DNA]</scope>
    <source>
        <strain evidence="2">cv. Niubang</strain>
    </source>
</reference>
<organism evidence="1 2">
    <name type="scientific">Arctium lappa</name>
    <name type="common">Greater burdock</name>
    <name type="synonym">Lappa major</name>
    <dbReference type="NCBI Taxonomy" id="4217"/>
    <lineage>
        <taxon>Eukaryota</taxon>
        <taxon>Viridiplantae</taxon>
        <taxon>Streptophyta</taxon>
        <taxon>Embryophyta</taxon>
        <taxon>Tracheophyta</taxon>
        <taxon>Spermatophyta</taxon>
        <taxon>Magnoliopsida</taxon>
        <taxon>eudicotyledons</taxon>
        <taxon>Gunneridae</taxon>
        <taxon>Pentapetalae</taxon>
        <taxon>asterids</taxon>
        <taxon>campanulids</taxon>
        <taxon>Asterales</taxon>
        <taxon>Asteraceae</taxon>
        <taxon>Carduoideae</taxon>
        <taxon>Cardueae</taxon>
        <taxon>Arctiinae</taxon>
        <taxon>Arctium</taxon>
    </lineage>
</organism>
<comment type="caution">
    <text evidence="1">The sequence shown here is derived from an EMBL/GenBank/DDBJ whole genome shotgun (WGS) entry which is preliminary data.</text>
</comment>